<dbReference type="PANTHER" id="PTHR12428">
    <property type="entry name" value="OXA1"/>
    <property type="match status" value="1"/>
</dbReference>
<feature type="transmembrane region" description="Helical" evidence="10">
    <location>
        <begin position="196"/>
        <end position="218"/>
    </location>
</feature>
<evidence type="ECO:0000256" key="7">
    <source>
        <dbReference type="ARBA" id="ARBA00023136"/>
    </source>
</evidence>
<accession>A0A2S7N0L7</accession>
<keyword evidence="4 9" id="KW-0812">Transmembrane</keyword>
<evidence type="ECO:0000256" key="3">
    <source>
        <dbReference type="ARBA" id="ARBA00022475"/>
    </source>
</evidence>
<dbReference type="Proteomes" id="UP000239663">
    <property type="component" value="Unassembled WGS sequence"/>
</dbReference>
<feature type="transmembrane region" description="Helical" evidence="10">
    <location>
        <begin position="121"/>
        <end position="142"/>
    </location>
</feature>
<dbReference type="GO" id="GO:0015031">
    <property type="term" value="P:protein transport"/>
    <property type="evidence" value="ECO:0007669"/>
    <property type="project" value="UniProtKB-KW"/>
</dbReference>
<reference evidence="13 14" key="1">
    <citation type="submission" date="2017-12" db="EMBL/GenBank/DDBJ databases">
        <title>Taxonomic description and draft genome of Pradoshia cofamensis Gen. nov., sp. nov., a thermotolerant bacillale isolated from anterior gut of earthworm Eisenia fetida.</title>
        <authorList>
            <person name="Saha T."/>
            <person name="Chakraborty R."/>
        </authorList>
    </citation>
    <scope>NUCLEOTIDE SEQUENCE [LARGE SCALE GENOMIC DNA]</scope>
    <source>
        <strain evidence="13 14">EAG3</strain>
    </source>
</reference>
<dbReference type="GO" id="GO:0051205">
    <property type="term" value="P:protein insertion into membrane"/>
    <property type="evidence" value="ECO:0007669"/>
    <property type="project" value="TreeGrafter"/>
</dbReference>
<evidence type="ECO:0000256" key="9">
    <source>
        <dbReference type="RuleBase" id="RU003945"/>
    </source>
</evidence>
<dbReference type="InterPro" id="IPR001708">
    <property type="entry name" value="YidC/ALB3/OXA1/COX18"/>
</dbReference>
<organism evidence="13 14">
    <name type="scientific">Pradoshia eiseniae</name>
    <dbReference type="NCBI Taxonomy" id="2064768"/>
    <lineage>
        <taxon>Bacteria</taxon>
        <taxon>Bacillati</taxon>
        <taxon>Bacillota</taxon>
        <taxon>Bacilli</taxon>
        <taxon>Bacillales</taxon>
        <taxon>Bacillaceae</taxon>
        <taxon>Pradoshia</taxon>
    </lineage>
</organism>
<dbReference type="EMBL" id="PKOZ01000004">
    <property type="protein sequence ID" value="PQD95584.1"/>
    <property type="molecule type" value="Genomic_DNA"/>
</dbReference>
<gene>
    <name evidence="13" type="ORF">CYL18_08670</name>
</gene>
<feature type="transmembrane region" description="Helical" evidence="10">
    <location>
        <begin position="154"/>
        <end position="175"/>
    </location>
</feature>
<keyword evidence="11" id="KW-0732">Signal</keyword>
<evidence type="ECO:0000256" key="4">
    <source>
        <dbReference type="ARBA" id="ARBA00022692"/>
    </source>
</evidence>
<dbReference type="PRINTS" id="PR00701">
    <property type="entry name" value="60KDINNERMP"/>
</dbReference>
<dbReference type="InterPro" id="IPR047196">
    <property type="entry name" value="YidC_ALB_C"/>
</dbReference>
<comment type="caution">
    <text evidence="13">The sequence shown here is derived from an EMBL/GenBank/DDBJ whole genome shotgun (WGS) entry which is preliminary data.</text>
</comment>
<name>A0A2S7N0L7_9BACI</name>
<evidence type="ECO:0000256" key="1">
    <source>
        <dbReference type="ARBA" id="ARBA00004651"/>
    </source>
</evidence>
<evidence type="ECO:0000313" key="14">
    <source>
        <dbReference type="Proteomes" id="UP000239663"/>
    </source>
</evidence>
<evidence type="ECO:0000256" key="2">
    <source>
        <dbReference type="ARBA" id="ARBA00022448"/>
    </source>
</evidence>
<evidence type="ECO:0000256" key="5">
    <source>
        <dbReference type="ARBA" id="ARBA00022927"/>
    </source>
</evidence>
<protein>
    <submittedName>
        <fullName evidence="13">OxaA</fullName>
    </submittedName>
</protein>
<keyword evidence="6 10" id="KW-1133">Transmembrane helix</keyword>
<evidence type="ECO:0000259" key="12">
    <source>
        <dbReference type="Pfam" id="PF02096"/>
    </source>
</evidence>
<dbReference type="AlphaFoldDB" id="A0A2S7N0L7"/>
<dbReference type="PANTHER" id="PTHR12428:SF65">
    <property type="entry name" value="CYTOCHROME C OXIDASE ASSEMBLY PROTEIN COX18, MITOCHONDRIAL"/>
    <property type="match status" value="1"/>
</dbReference>
<feature type="chain" id="PRO_5038400020" evidence="11">
    <location>
        <begin position="18"/>
        <end position="254"/>
    </location>
</feature>
<dbReference type="GO" id="GO:0005886">
    <property type="term" value="C:plasma membrane"/>
    <property type="evidence" value="ECO:0007669"/>
    <property type="project" value="UniProtKB-SubCell"/>
</dbReference>
<evidence type="ECO:0000313" key="13">
    <source>
        <dbReference type="EMBL" id="PQD95584.1"/>
    </source>
</evidence>
<dbReference type="NCBIfam" id="TIGR03592">
    <property type="entry name" value="yidC_oxa1_cterm"/>
    <property type="match status" value="1"/>
</dbReference>
<keyword evidence="7 10" id="KW-0472">Membrane</keyword>
<evidence type="ECO:0000256" key="11">
    <source>
        <dbReference type="SAM" id="SignalP"/>
    </source>
</evidence>
<dbReference type="Pfam" id="PF02096">
    <property type="entry name" value="60KD_IMP"/>
    <property type="match status" value="1"/>
</dbReference>
<dbReference type="CDD" id="cd20070">
    <property type="entry name" value="5TM_YidC_Alb3"/>
    <property type="match status" value="1"/>
</dbReference>
<evidence type="ECO:0000256" key="8">
    <source>
        <dbReference type="ARBA" id="ARBA00023186"/>
    </source>
</evidence>
<dbReference type="GO" id="GO:0032977">
    <property type="term" value="F:membrane insertase activity"/>
    <property type="evidence" value="ECO:0007669"/>
    <property type="project" value="InterPro"/>
</dbReference>
<keyword evidence="2" id="KW-0813">Transport</keyword>
<keyword evidence="3" id="KW-1003">Cell membrane</keyword>
<keyword evidence="14" id="KW-1185">Reference proteome</keyword>
<proteinExistence type="inferred from homology"/>
<dbReference type="OrthoDB" id="9780552at2"/>
<dbReference type="InterPro" id="IPR028055">
    <property type="entry name" value="YidC/Oxa/ALB_C"/>
</dbReference>
<feature type="signal peptide" evidence="11">
    <location>
        <begin position="1"/>
        <end position="17"/>
    </location>
</feature>
<sequence>MALLFIPLLLTGCSANAQGDGFFHQMVVSPLTHLMEFSAQLFNGNYGLSIILATLMIRLLLFPLMAKQQKSQMEMKIKMQKIQPEVMAIQGKLQKATDMAEKSELQQELMKLYQTQGINPLNMGCLPMLIQMPILMGFYYAIQGSAEIATHSFLWFNLGESDVIMTLIAGAVYYLQFKMSMSQMPAEQQGQMKIMGLISPMMIMFISFSAPAALPLYWSTSGLLLIVQNEFLKRKYNPKPLVIQSLQSEPSGKK</sequence>
<feature type="transmembrane region" description="Helical" evidence="10">
    <location>
        <begin position="46"/>
        <end position="66"/>
    </location>
</feature>
<evidence type="ECO:0000256" key="10">
    <source>
        <dbReference type="SAM" id="Phobius"/>
    </source>
</evidence>
<keyword evidence="8" id="KW-0143">Chaperone</keyword>
<feature type="domain" description="Membrane insertase YidC/Oxa/ALB C-terminal" evidence="12">
    <location>
        <begin position="46"/>
        <end position="233"/>
    </location>
</feature>
<evidence type="ECO:0000256" key="6">
    <source>
        <dbReference type="ARBA" id="ARBA00022989"/>
    </source>
</evidence>
<comment type="similarity">
    <text evidence="9">Belongs to the OXA1/ALB3/YidC family.</text>
</comment>
<keyword evidence="5" id="KW-0653">Protein transport</keyword>
<comment type="subcellular location">
    <subcellularLocation>
        <location evidence="1">Cell membrane</location>
        <topology evidence="1">Multi-pass membrane protein</topology>
    </subcellularLocation>
    <subcellularLocation>
        <location evidence="9">Membrane</location>
        <topology evidence="9">Multi-pass membrane protein</topology>
    </subcellularLocation>
</comment>